<proteinExistence type="predicted"/>
<dbReference type="PANTHER" id="PTHR43423:SF1">
    <property type="entry name" value="ABC TRANSPORTER I FAMILY MEMBER 17"/>
    <property type="match status" value="1"/>
</dbReference>
<evidence type="ECO:0000256" key="2">
    <source>
        <dbReference type="ARBA" id="ARBA00022741"/>
    </source>
</evidence>
<gene>
    <name evidence="6" type="ORF">PAI11_41650</name>
</gene>
<organism evidence="6 7">
    <name type="scientific">Patulibacter medicamentivorans</name>
    <dbReference type="NCBI Taxonomy" id="1097667"/>
    <lineage>
        <taxon>Bacteria</taxon>
        <taxon>Bacillati</taxon>
        <taxon>Actinomycetota</taxon>
        <taxon>Thermoleophilia</taxon>
        <taxon>Solirubrobacterales</taxon>
        <taxon>Patulibacteraceae</taxon>
        <taxon>Patulibacter</taxon>
    </lineage>
</organism>
<evidence type="ECO:0000313" key="6">
    <source>
        <dbReference type="EMBL" id="EHN09012.1"/>
    </source>
</evidence>
<evidence type="ECO:0000256" key="4">
    <source>
        <dbReference type="ARBA" id="ARBA00022967"/>
    </source>
</evidence>
<sequence length="221" mass="23541">MALFSFEGVTVQGEDRPRLDAIDLELPEGGVTAIVGPSGSGKSTLLRCANRLQAPDDGIVRYRGRDLAQIDVLAHRREVGMVFQRPVAFPGTVAENLRVADPDLDDAAAGALLERVALDAALLGRQASELSGGEAQRMGLARSLATSPRVVLADEPTASLDEDAAHQLEQLLRRLADDGVDVLLVSHSPEQVQRLADRVVALREGRLEHGPQPVAAAEARP</sequence>
<comment type="caution">
    <text evidence="6">The sequence shown here is derived from an EMBL/GenBank/DDBJ whole genome shotgun (WGS) entry which is preliminary data.</text>
</comment>
<evidence type="ECO:0000256" key="1">
    <source>
        <dbReference type="ARBA" id="ARBA00022448"/>
    </source>
</evidence>
<dbReference type="InterPro" id="IPR017871">
    <property type="entry name" value="ABC_transporter-like_CS"/>
</dbReference>
<dbReference type="GO" id="GO:0016887">
    <property type="term" value="F:ATP hydrolysis activity"/>
    <property type="evidence" value="ECO:0007669"/>
    <property type="project" value="InterPro"/>
</dbReference>
<dbReference type="PANTHER" id="PTHR43423">
    <property type="entry name" value="ABC TRANSPORTER I FAMILY MEMBER 17"/>
    <property type="match status" value="1"/>
</dbReference>
<dbReference type="Proteomes" id="UP000005143">
    <property type="component" value="Unassembled WGS sequence"/>
</dbReference>
<dbReference type="InterPro" id="IPR003593">
    <property type="entry name" value="AAA+_ATPase"/>
</dbReference>
<dbReference type="Pfam" id="PF00005">
    <property type="entry name" value="ABC_tran"/>
    <property type="match status" value="1"/>
</dbReference>
<dbReference type="AlphaFoldDB" id="H0EBD6"/>
<dbReference type="SUPFAM" id="SSF52540">
    <property type="entry name" value="P-loop containing nucleoside triphosphate hydrolases"/>
    <property type="match status" value="1"/>
</dbReference>
<dbReference type="PROSITE" id="PS00211">
    <property type="entry name" value="ABC_TRANSPORTER_1"/>
    <property type="match status" value="1"/>
</dbReference>
<evidence type="ECO:0000313" key="7">
    <source>
        <dbReference type="Proteomes" id="UP000005143"/>
    </source>
</evidence>
<protein>
    <submittedName>
        <fullName evidence="6">ABC transporter ATP-binding protein PstB</fullName>
    </submittedName>
</protein>
<dbReference type="InterPro" id="IPR027417">
    <property type="entry name" value="P-loop_NTPase"/>
</dbReference>
<keyword evidence="3 6" id="KW-0067">ATP-binding</keyword>
<dbReference type="SMART" id="SM00382">
    <property type="entry name" value="AAA"/>
    <property type="match status" value="1"/>
</dbReference>
<evidence type="ECO:0000259" key="5">
    <source>
        <dbReference type="PROSITE" id="PS50893"/>
    </source>
</evidence>
<reference evidence="6 7" key="1">
    <citation type="journal article" date="2013" name="Biodegradation">
        <title>Quantitative proteomic analysis of ibuprofen-degrading Patulibacter sp. strain I11.</title>
        <authorList>
            <person name="Almeida B."/>
            <person name="Kjeldal H."/>
            <person name="Lolas I."/>
            <person name="Knudsen A.D."/>
            <person name="Carvalho G."/>
            <person name="Nielsen K.L."/>
            <person name="Barreto Crespo M.T."/>
            <person name="Stensballe A."/>
            <person name="Nielsen J.L."/>
        </authorList>
    </citation>
    <scope>NUCLEOTIDE SEQUENCE [LARGE SCALE GENOMIC DNA]</scope>
    <source>
        <strain evidence="6 7">I11</strain>
    </source>
</reference>
<keyword evidence="2" id="KW-0547">Nucleotide-binding</keyword>
<dbReference type="GO" id="GO:0005524">
    <property type="term" value="F:ATP binding"/>
    <property type="evidence" value="ECO:0007669"/>
    <property type="project" value="UniProtKB-KW"/>
</dbReference>
<name>H0EBD6_9ACTN</name>
<dbReference type="PROSITE" id="PS50893">
    <property type="entry name" value="ABC_TRANSPORTER_2"/>
    <property type="match status" value="1"/>
</dbReference>
<feature type="domain" description="ABC transporter" evidence="5">
    <location>
        <begin position="4"/>
        <end position="219"/>
    </location>
</feature>
<dbReference type="Gene3D" id="3.40.50.300">
    <property type="entry name" value="P-loop containing nucleotide triphosphate hydrolases"/>
    <property type="match status" value="1"/>
</dbReference>
<keyword evidence="1" id="KW-0813">Transport</keyword>
<dbReference type="InterPro" id="IPR003439">
    <property type="entry name" value="ABC_transporter-like_ATP-bd"/>
</dbReference>
<evidence type="ECO:0000256" key="3">
    <source>
        <dbReference type="ARBA" id="ARBA00022840"/>
    </source>
</evidence>
<accession>H0EBD6</accession>
<keyword evidence="7" id="KW-1185">Reference proteome</keyword>
<keyword evidence="4" id="KW-1278">Translocase</keyword>
<dbReference type="EMBL" id="AGUD01000306">
    <property type="protein sequence ID" value="EHN09012.1"/>
    <property type="molecule type" value="Genomic_DNA"/>
</dbReference>
<dbReference type="OrthoDB" id="8481147at2"/>